<evidence type="ECO:0000256" key="1">
    <source>
        <dbReference type="SAM" id="MobiDB-lite"/>
    </source>
</evidence>
<keyword evidence="3" id="KW-1185">Reference proteome</keyword>
<dbReference type="InterPro" id="IPR039801">
    <property type="entry name" value="EPS8-like"/>
</dbReference>
<dbReference type="Gene3D" id="1.10.150.50">
    <property type="entry name" value="Transcription Factor, Ets-1"/>
    <property type="match status" value="1"/>
</dbReference>
<dbReference type="GO" id="GO:0005886">
    <property type="term" value="C:plasma membrane"/>
    <property type="evidence" value="ECO:0007669"/>
    <property type="project" value="TreeGrafter"/>
</dbReference>
<dbReference type="InterPro" id="IPR013761">
    <property type="entry name" value="SAM/pointed_sf"/>
</dbReference>
<dbReference type="GO" id="GO:0007266">
    <property type="term" value="P:Rho protein signal transduction"/>
    <property type="evidence" value="ECO:0007669"/>
    <property type="project" value="TreeGrafter"/>
</dbReference>
<dbReference type="Pfam" id="PF18016">
    <property type="entry name" value="SAM_3"/>
    <property type="match status" value="1"/>
</dbReference>
<dbReference type="AlphaFoldDB" id="A0A0N5CC27"/>
<feature type="compositionally biased region" description="Polar residues" evidence="1">
    <location>
        <begin position="1"/>
        <end position="20"/>
    </location>
</feature>
<dbReference type="WBParaSite" id="SPAL_0001543600.1">
    <property type="protein sequence ID" value="SPAL_0001543600.1"/>
    <property type="gene ID" value="SPAL_0001543600"/>
</dbReference>
<dbReference type="GO" id="GO:0003779">
    <property type="term" value="F:actin binding"/>
    <property type="evidence" value="ECO:0007669"/>
    <property type="project" value="TreeGrafter"/>
</dbReference>
<dbReference type="Proteomes" id="UP000046392">
    <property type="component" value="Unplaced"/>
</dbReference>
<sequence length="254" mass="29615">MSTLDDGNLKKVNNSNNESTSYDDSELSSTLERAFMKQLHDVVCKLEYKKLNMSNEYDNEDNLCVTVKSTEEDLQNWLIAKGFSRKIIKMFEKCNGRNAFLLDKEVFKKYCGKEGDRLYSLLLIEKNKSGYKTYTSRELELLLQHRKTKTEKDNDGDRSEPIQRPPSVLQGIDFSEDEETYYRDVEHFINGTTIKQDKCYHVRQISLDSLSNNSCDFEKIEGETKKYGEDVLKDLYDKYEAPTSVSQNKTKYVK</sequence>
<feature type="compositionally biased region" description="Basic and acidic residues" evidence="1">
    <location>
        <begin position="150"/>
        <end position="161"/>
    </location>
</feature>
<feature type="region of interest" description="Disordered" evidence="1">
    <location>
        <begin position="1"/>
        <end position="24"/>
    </location>
</feature>
<proteinExistence type="predicted"/>
<accession>A0A0N5CC27</accession>
<name>A0A0N5CC27_STREA</name>
<dbReference type="InterPro" id="IPR041418">
    <property type="entry name" value="SAM_3"/>
</dbReference>
<protein>
    <submittedName>
        <fullName evidence="4">SAM_3 domain-containing protein</fullName>
    </submittedName>
</protein>
<dbReference type="PANTHER" id="PTHR12287">
    <property type="entry name" value="EPIDERMAL GROWTH FACTOR RECEPTOR KINASE SUBSTRATE EPS8-RELATED PROTEIN"/>
    <property type="match status" value="1"/>
</dbReference>
<evidence type="ECO:0000313" key="4">
    <source>
        <dbReference type="WBParaSite" id="SPAL_0001543600.1"/>
    </source>
</evidence>
<feature type="region of interest" description="Disordered" evidence="1">
    <location>
        <begin position="148"/>
        <end position="168"/>
    </location>
</feature>
<reference evidence="4" key="1">
    <citation type="submission" date="2017-02" db="UniProtKB">
        <authorList>
            <consortium name="WormBaseParasite"/>
        </authorList>
    </citation>
    <scope>IDENTIFICATION</scope>
</reference>
<organism evidence="3 4">
    <name type="scientific">Strongyloides papillosus</name>
    <name type="common">Intestinal threadworm</name>
    <dbReference type="NCBI Taxonomy" id="174720"/>
    <lineage>
        <taxon>Eukaryota</taxon>
        <taxon>Metazoa</taxon>
        <taxon>Ecdysozoa</taxon>
        <taxon>Nematoda</taxon>
        <taxon>Chromadorea</taxon>
        <taxon>Rhabditida</taxon>
        <taxon>Tylenchina</taxon>
        <taxon>Panagrolaimomorpha</taxon>
        <taxon>Strongyloidoidea</taxon>
        <taxon>Strongyloididae</taxon>
        <taxon>Strongyloides</taxon>
    </lineage>
</organism>
<feature type="domain" description="SAM" evidence="2">
    <location>
        <begin position="61"/>
        <end position="122"/>
    </location>
</feature>
<dbReference type="STRING" id="174720.A0A0N5CC27"/>
<dbReference type="PANTHER" id="PTHR12287:SF23">
    <property type="entry name" value="AROUSER, ISOFORM A-RELATED"/>
    <property type="match status" value="1"/>
</dbReference>
<evidence type="ECO:0000259" key="2">
    <source>
        <dbReference type="Pfam" id="PF18016"/>
    </source>
</evidence>
<evidence type="ECO:0000313" key="3">
    <source>
        <dbReference type="Proteomes" id="UP000046392"/>
    </source>
</evidence>
<dbReference type="GO" id="GO:0035023">
    <property type="term" value="P:regulation of Rho protein signal transduction"/>
    <property type="evidence" value="ECO:0007669"/>
    <property type="project" value="TreeGrafter"/>
</dbReference>